<keyword evidence="1" id="KW-0812">Transmembrane</keyword>
<name>A0A8D9CCB0_9VIRU</name>
<dbReference type="EMBL" id="OU342829">
    <property type="protein sequence ID" value="CAG7580790.1"/>
    <property type="molecule type" value="Genomic_DNA"/>
</dbReference>
<reference evidence="2" key="1">
    <citation type="submission" date="2021-06" db="EMBL/GenBank/DDBJ databases">
        <authorList>
            <person name="Gannon L."/>
            <person name="Redgwell R T."/>
            <person name="Michniewski S."/>
            <person name="Harrison D C."/>
            <person name="Millard A."/>
        </authorList>
    </citation>
    <scope>NUCLEOTIDE SEQUENCE</scope>
</reference>
<proteinExistence type="predicted"/>
<accession>A0A8D9CCB0</accession>
<evidence type="ECO:0000313" key="2">
    <source>
        <dbReference type="EMBL" id="CAG7580790.1"/>
    </source>
</evidence>
<keyword evidence="1" id="KW-1133">Transmembrane helix</keyword>
<protein>
    <submittedName>
        <fullName evidence="2">Uncharacterized protein</fullName>
    </submittedName>
</protein>
<organism evidence="2">
    <name type="scientific">uncultured marine phage</name>
    <dbReference type="NCBI Taxonomy" id="707152"/>
    <lineage>
        <taxon>Viruses</taxon>
        <taxon>environmental samples</taxon>
    </lineage>
</organism>
<feature type="transmembrane region" description="Helical" evidence="1">
    <location>
        <begin position="6"/>
        <end position="32"/>
    </location>
</feature>
<gene>
    <name evidence="2" type="ORF">SLAVMIC_00557</name>
</gene>
<sequence length="126" mass="15290">MYSTFIFLIFVTMTSTIIILSLFGLGALITVLRVEYLHKSRIITVKAEFKEWEIKLIKLFRSWGNFTQEQYDKYEKGQELIREFKFQLNDHDLTGRIQILNEIKEEFQLEFKSEFREKRLKELLKK</sequence>
<evidence type="ECO:0000256" key="1">
    <source>
        <dbReference type="SAM" id="Phobius"/>
    </source>
</evidence>
<keyword evidence="1" id="KW-0472">Membrane</keyword>